<dbReference type="NCBIfam" id="TIGR02523">
    <property type="entry name" value="type_IV_pilV"/>
    <property type="match status" value="1"/>
</dbReference>
<evidence type="ECO:0000313" key="4">
    <source>
        <dbReference type="Proteomes" id="UP000031271"/>
    </source>
</evidence>
<evidence type="ECO:0000313" key="5">
    <source>
        <dbReference type="Proteomes" id="UP000182276"/>
    </source>
</evidence>
<gene>
    <name evidence="2" type="ORF">CL52_04125</name>
    <name evidence="3" type="ORF">SAMN05660875_107136</name>
</gene>
<dbReference type="RefSeq" id="WP_043218680.1">
    <property type="nucleotide sequence ID" value="NZ_CP007511.1"/>
</dbReference>
<dbReference type="NCBIfam" id="TIGR02532">
    <property type="entry name" value="IV_pilin_GFxxxE"/>
    <property type="match status" value="1"/>
</dbReference>
<accession>A0A8D4C1J3</accession>
<feature type="transmembrane region" description="Helical" evidence="1">
    <location>
        <begin position="7"/>
        <end position="30"/>
    </location>
</feature>
<dbReference type="AlphaFoldDB" id="A0A8D4C1J3"/>
<organism evidence="2 4">
    <name type="scientific">Stutzerimonas balearica DSM 6083</name>
    <dbReference type="NCBI Taxonomy" id="1123016"/>
    <lineage>
        <taxon>Bacteria</taxon>
        <taxon>Pseudomonadati</taxon>
        <taxon>Pseudomonadota</taxon>
        <taxon>Gammaproteobacteria</taxon>
        <taxon>Pseudomonadales</taxon>
        <taxon>Pseudomonadaceae</taxon>
        <taxon>Stutzerimonas</taxon>
    </lineage>
</organism>
<keyword evidence="5" id="KW-1185">Reference proteome</keyword>
<dbReference type="InterPro" id="IPR013362">
    <property type="entry name" value="Pilus_4_PilV"/>
</dbReference>
<evidence type="ECO:0000313" key="3">
    <source>
        <dbReference type="EMBL" id="SDM68103.1"/>
    </source>
</evidence>
<dbReference type="Pfam" id="PF07963">
    <property type="entry name" value="N_methyl"/>
    <property type="match status" value="1"/>
</dbReference>
<keyword evidence="1" id="KW-1133">Transmembrane helix</keyword>
<reference evidence="3 5" key="2">
    <citation type="submission" date="2016-10" db="EMBL/GenBank/DDBJ databases">
        <authorList>
            <person name="Varghese N."/>
            <person name="Submissions S."/>
        </authorList>
    </citation>
    <scope>NUCLEOTIDE SEQUENCE [LARGE SCALE GENOMIC DNA]</scope>
    <source>
        <strain evidence="3 5">DSM 6083</strain>
    </source>
</reference>
<dbReference type="GeneID" id="77259102"/>
<dbReference type="InterPro" id="IPR012902">
    <property type="entry name" value="N_methyl_site"/>
</dbReference>
<evidence type="ECO:0000313" key="2">
    <source>
        <dbReference type="EMBL" id="AJE14260.1"/>
    </source>
</evidence>
<dbReference type="Proteomes" id="UP000182276">
    <property type="component" value="Unassembled WGS sequence"/>
</dbReference>
<sequence>MERNVQGFGLIEVLVSMLVLGIGILGMIGLQLNALHYNQTAAFRSHATFMAYDIADRMRANAPAALAGSYSIGLSDAAPTGSSIASTDLREWKLAMASQLPAGNGSVSKNGDIYSITVQWDESKSGGISAQQFVFTTRLCERNCQ</sequence>
<dbReference type="KEGG" id="pbm:CL52_04125"/>
<proteinExistence type="predicted"/>
<keyword evidence="1" id="KW-0472">Membrane</keyword>
<protein>
    <submittedName>
        <fullName evidence="2 3">Pilus assembly protein PilV</fullName>
    </submittedName>
</protein>
<keyword evidence="1" id="KW-0812">Transmembrane</keyword>
<reference evidence="2 4" key="3">
    <citation type="journal article" name="Genome Announc.">
        <title>Complete Genome Sequence of Pseudomonas balearica DSM 6083T.</title>
        <authorList>
            <person name="Bennasar-Figueras A."/>
            <person name="Salva-Serra F."/>
            <person name="Jaen-Luchoro D."/>
            <person name="Segui C."/>
            <person name="Aliaga F."/>
            <person name="Busquets A."/>
            <person name="Gomila M."/>
            <person name="Moore E.R."/>
            <person name="Lalucat J."/>
        </authorList>
    </citation>
    <scope>NUCLEOTIDE SEQUENCE [LARGE SCALE GENOMIC DNA]</scope>
    <source>
        <strain evidence="4">DSM 6083</strain>
        <strain evidence="2">DSM6083</strain>
    </source>
</reference>
<dbReference type="EMBL" id="CP007511">
    <property type="protein sequence ID" value="AJE14260.1"/>
    <property type="molecule type" value="Genomic_DNA"/>
</dbReference>
<dbReference type="Proteomes" id="UP000031271">
    <property type="component" value="Chromosome"/>
</dbReference>
<evidence type="ECO:0000256" key="1">
    <source>
        <dbReference type="SAM" id="Phobius"/>
    </source>
</evidence>
<dbReference type="EMBL" id="FNHO01000007">
    <property type="protein sequence ID" value="SDM68103.1"/>
    <property type="molecule type" value="Genomic_DNA"/>
</dbReference>
<reference evidence="4" key="1">
    <citation type="submission" date="2014-03" db="EMBL/GenBank/DDBJ databases">
        <title>Complete genome of Pseudomonas balearica DSM 6083T, a sewage water isolate from an enrichment with 2-methylnaphthalene.</title>
        <authorList>
            <person name="Salva-Serra F."/>
            <person name="Jaen-Luchoro D."/>
            <person name="Busquets A."/>
            <person name="Pena A."/>
            <person name="Gomila M."/>
            <person name="Bosch R."/>
            <person name="Nogales B."/>
            <person name="Garcia-Valdes E."/>
            <person name="Lalucat J."/>
            <person name="Bennasar A."/>
        </authorList>
    </citation>
    <scope>NUCLEOTIDE SEQUENCE [LARGE SCALE GENOMIC DNA]</scope>
    <source>
        <strain evidence="4">DSM 6083</strain>
    </source>
</reference>
<name>A0A8D4C1J3_9GAMM</name>